<keyword evidence="1" id="KW-0479">Metal-binding</keyword>
<evidence type="ECO:0000313" key="4">
    <source>
        <dbReference type="EMBL" id="KAK8095454.1"/>
    </source>
</evidence>
<dbReference type="AlphaFoldDB" id="A0AAW0Q4L5"/>
<accession>A0AAW0Q4L5</accession>
<dbReference type="SMART" id="SM00184">
    <property type="entry name" value="RING"/>
    <property type="match status" value="1"/>
</dbReference>
<evidence type="ECO:0000256" key="2">
    <source>
        <dbReference type="SAM" id="MobiDB-lite"/>
    </source>
</evidence>
<dbReference type="InterPro" id="IPR013083">
    <property type="entry name" value="Znf_RING/FYVE/PHD"/>
</dbReference>
<name>A0AAW0Q4L5_9PEZI</name>
<feature type="region of interest" description="Disordered" evidence="2">
    <location>
        <begin position="94"/>
        <end position="115"/>
    </location>
</feature>
<dbReference type="PROSITE" id="PS50089">
    <property type="entry name" value="ZF_RING_2"/>
    <property type="match status" value="1"/>
</dbReference>
<gene>
    <name evidence="4" type="ORF">PG999_013476</name>
</gene>
<sequence length="274" mass="31745">MSLLCFVLAYIKGVVLGFYKLLSRLEQCSLCLYPTFNCNSVSLRCGHTFHLRCLLHRVLASPDRLPDCPQCPMPLADYHGDTCDCKPPPRERYKGRLSDPTGYPPSTHKPAKAQALLPNEYVSPPRPGSELAIRQDNSSGCILERLLRLQNANVYPGQEVRLTIVVREPRRQPGGWMSRLYTNQQDERDFAHFYSKLKRDTEDFLGRSALMLNTAIHELGWMKNRIIRWVMRWLPTLVDLAFRLPQEAARFLWHLSCWFRRNFPELLVGRSKTD</sequence>
<dbReference type="InterPro" id="IPR001841">
    <property type="entry name" value="Znf_RING"/>
</dbReference>
<keyword evidence="1" id="KW-0862">Zinc</keyword>
<keyword evidence="1" id="KW-0863">Zinc-finger</keyword>
<dbReference type="Gene3D" id="3.30.40.10">
    <property type="entry name" value="Zinc/RING finger domain, C3HC4 (zinc finger)"/>
    <property type="match status" value="1"/>
</dbReference>
<dbReference type="Proteomes" id="UP001392437">
    <property type="component" value="Unassembled WGS sequence"/>
</dbReference>
<evidence type="ECO:0000259" key="3">
    <source>
        <dbReference type="PROSITE" id="PS50089"/>
    </source>
</evidence>
<evidence type="ECO:0000256" key="1">
    <source>
        <dbReference type="PROSITE-ProRule" id="PRU00175"/>
    </source>
</evidence>
<protein>
    <recommendedName>
        <fullName evidence="3">RING-type domain-containing protein</fullName>
    </recommendedName>
</protein>
<keyword evidence="5" id="KW-1185">Reference proteome</keyword>
<evidence type="ECO:0000313" key="5">
    <source>
        <dbReference type="Proteomes" id="UP001392437"/>
    </source>
</evidence>
<organism evidence="4 5">
    <name type="scientific">Apiospora kogelbergensis</name>
    <dbReference type="NCBI Taxonomy" id="1337665"/>
    <lineage>
        <taxon>Eukaryota</taxon>
        <taxon>Fungi</taxon>
        <taxon>Dikarya</taxon>
        <taxon>Ascomycota</taxon>
        <taxon>Pezizomycotina</taxon>
        <taxon>Sordariomycetes</taxon>
        <taxon>Xylariomycetidae</taxon>
        <taxon>Amphisphaeriales</taxon>
        <taxon>Apiosporaceae</taxon>
        <taxon>Apiospora</taxon>
    </lineage>
</organism>
<comment type="caution">
    <text evidence="4">The sequence shown here is derived from an EMBL/GenBank/DDBJ whole genome shotgun (WGS) entry which is preliminary data.</text>
</comment>
<dbReference type="GO" id="GO:0008270">
    <property type="term" value="F:zinc ion binding"/>
    <property type="evidence" value="ECO:0007669"/>
    <property type="project" value="UniProtKB-KW"/>
</dbReference>
<dbReference type="SUPFAM" id="SSF57850">
    <property type="entry name" value="RING/U-box"/>
    <property type="match status" value="1"/>
</dbReference>
<proteinExistence type="predicted"/>
<feature type="domain" description="RING-type" evidence="3">
    <location>
        <begin position="28"/>
        <end position="71"/>
    </location>
</feature>
<dbReference type="EMBL" id="JAQQWP010000011">
    <property type="protein sequence ID" value="KAK8095454.1"/>
    <property type="molecule type" value="Genomic_DNA"/>
</dbReference>
<reference evidence="4 5" key="1">
    <citation type="submission" date="2023-01" db="EMBL/GenBank/DDBJ databases">
        <title>Analysis of 21 Apiospora genomes using comparative genomics revels a genus with tremendous synthesis potential of carbohydrate active enzymes and secondary metabolites.</title>
        <authorList>
            <person name="Sorensen T."/>
        </authorList>
    </citation>
    <scope>NUCLEOTIDE SEQUENCE [LARGE SCALE GENOMIC DNA]</scope>
    <source>
        <strain evidence="4 5">CBS 117206</strain>
    </source>
</reference>